<organism evidence="1 2">
    <name type="scientific">Nyctereutes procyonoides</name>
    <name type="common">Raccoon dog</name>
    <name type="synonym">Canis procyonoides</name>
    <dbReference type="NCBI Taxonomy" id="34880"/>
    <lineage>
        <taxon>Eukaryota</taxon>
        <taxon>Metazoa</taxon>
        <taxon>Chordata</taxon>
        <taxon>Craniata</taxon>
        <taxon>Vertebrata</taxon>
        <taxon>Euteleostomi</taxon>
        <taxon>Mammalia</taxon>
        <taxon>Eutheria</taxon>
        <taxon>Laurasiatheria</taxon>
        <taxon>Carnivora</taxon>
        <taxon>Caniformia</taxon>
        <taxon>Canidae</taxon>
        <taxon>Nyctereutes</taxon>
    </lineage>
</organism>
<gene>
    <name evidence="1" type="ORF">NYPRO_LOCUS1819</name>
</gene>
<name>A0A811XW24_NYCPR</name>
<comment type="caution">
    <text evidence="1">The sequence shown here is derived from an EMBL/GenBank/DDBJ whole genome shotgun (WGS) entry which is preliminary data.</text>
</comment>
<dbReference type="Proteomes" id="UP000645828">
    <property type="component" value="Unassembled WGS sequence"/>
</dbReference>
<accession>A0A811XW24</accession>
<dbReference type="Gene3D" id="1.10.8.270">
    <property type="entry name" value="putative rabgap domain of human tbc1 domain family member 14 like domains"/>
    <property type="match status" value="1"/>
</dbReference>
<keyword evidence="2" id="KW-1185">Reference proteome</keyword>
<evidence type="ECO:0000313" key="1">
    <source>
        <dbReference type="EMBL" id="CAD7669025.1"/>
    </source>
</evidence>
<dbReference type="AlphaFoldDB" id="A0A811XW24"/>
<dbReference type="InterPro" id="IPR035969">
    <property type="entry name" value="Rab-GAP_TBC_sf"/>
</dbReference>
<evidence type="ECO:0000313" key="2">
    <source>
        <dbReference type="Proteomes" id="UP000645828"/>
    </source>
</evidence>
<dbReference type="EMBL" id="CAJHUB010000650">
    <property type="protein sequence ID" value="CAD7669025.1"/>
    <property type="molecule type" value="Genomic_DNA"/>
</dbReference>
<reference evidence="1" key="1">
    <citation type="submission" date="2020-12" db="EMBL/GenBank/DDBJ databases">
        <authorList>
            <consortium name="Molecular Ecology Group"/>
        </authorList>
    </citation>
    <scope>NUCLEOTIDE SEQUENCE</scope>
    <source>
        <strain evidence="1">TBG_1078</strain>
    </source>
</reference>
<protein>
    <submittedName>
        <fullName evidence="1">(raccoon dog) hypothetical protein</fullName>
    </submittedName>
</protein>
<proteinExistence type="predicted"/>
<dbReference type="SUPFAM" id="SSF47923">
    <property type="entry name" value="Ypt/Rab-GAP domain of gyp1p"/>
    <property type="match status" value="1"/>
</dbReference>
<sequence>MCPWKVLTRHHSWMCLDCSTMQEDPETLLALRRANIVVQYHRVHQAGSPQDLSLCKVTDHQGFLQDKELPGPSPHEAKKLRQETRRADKWIKMLKRWDHYLPSEKEMKEAALVSSQHIEQIDLDVNRTFRSHTMFWDRYGQGACFSLCLCLSICPPANTGPPTASPPSLSQSLLLFFLPPPTA</sequence>